<dbReference type="Proteomes" id="UP000887565">
    <property type="component" value="Unplaced"/>
</dbReference>
<dbReference type="WBParaSite" id="nRc.2.0.1.t43158-RA">
    <property type="protein sequence ID" value="nRc.2.0.1.t43158-RA"/>
    <property type="gene ID" value="nRc.2.0.1.g43158"/>
</dbReference>
<dbReference type="AlphaFoldDB" id="A0A915L068"/>
<feature type="region of interest" description="Disordered" evidence="1">
    <location>
        <begin position="1"/>
        <end position="22"/>
    </location>
</feature>
<accession>A0A915L068</accession>
<sequence length="247" mass="28169">MKKSSYDEETEQHSSVPPPPTLTAKFMAFGRSTDEELRFLPVNAWTFSTGDGFIESDVLSFTAVISSMCIKPVTSAERTEYAELSTAASQSEKTGGHFLGKRTDLVLKTAENFNIEQWWDFSSVEESNLHFEKNRLKMCRTLEIYCHFFWRGADTDKVEPALLKVLAARRVVHSQFEESNDADGALLLFPPTPAIDEDAPKRCLRCVRICRVIISRRLAEYSGGSAGKFLDFYYLKRWKMNLHNVEE</sequence>
<keyword evidence="2" id="KW-1185">Reference proteome</keyword>
<protein>
    <submittedName>
        <fullName evidence="3">Uncharacterized protein</fullName>
    </submittedName>
</protein>
<evidence type="ECO:0000313" key="3">
    <source>
        <dbReference type="WBParaSite" id="nRc.2.0.1.t43158-RA"/>
    </source>
</evidence>
<organism evidence="2 3">
    <name type="scientific">Romanomermis culicivorax</name>
    <name type="common">Nematode worm</name>
    <dbReference type="NCBI Taxonomy" id="13658"/>
    <lineage>
        <taxon>Eukaryota</taxon>
        <taxon>Metazoa</taxon>
        <taxon>Ecdysozoa</taxon>
        <taxon>Nematoda</taxon>
        <taxon>Enoplea</taxon>
        <taxon>Dorylaimia</taxon>
        <taxon>Mermithida</taxon>
        <taxon>Mermithoidea</taxon>
        <taxon>Mermithidae</taxon>
        <taxon>Romanomermis</taxon>
    </lineage>
</organism>
<proteinExistence type="predicted"/>
<evidence type="ECO:0000313" key="2">
    <source>
        <dbReference type="Proteomes" id="UP000887565"/>
    </source>
</evidence>
<name>A0A915L068_ROMCU</name>
<evidence type="ECO:0000256" key="1">
    <source>
        <dbReference type="SAM" id="MobiDB-lite"/>
    </source>
</evidence>
<reference evidence="3" key="1">
    <citation type="submission" date="2022-11" db="UniProtKB">
        <authorList>
            <consortium name="WormBaseParasite"/>
        </authorList>
    </citation>
    <scope>IDENTIFICATION</scope>
</reference>